<evidence type="ECO:0000313" key="11">
    <source>
        <dbReference type="Proteomes" id="UP000620559"/>
    </source>
</evidence>
<feature type="transmembrane region" description="Helical" evidence="9">
    <location>
        <begin position="145"/>
        <end position="168"/>
    </location>
</feature>
<sequence>MSRYKSFLRQRYRAIFGYTGLVCLISGLGILSPLIALIFYPEELSLGWGFLVPGIILCAIGFILWRSLAPKKATSLTLQEGAVIVVLSWLVAIIVGTVPLMTVQNLNFTQAMFESTSGWTTTGLSVVDVTKASRLILLYRSIIELFGGAGLAIITLSAIAGPSGSGLASAEGRTEQLVPNVRRSAKLVLGIYLGYIVAGTIALNLAGMSWFDAVNHSFAAISTGGFSTRPESIGYWDNTAVEVVTNVLMILGALNFVTSYMLLTGKFKSVMRNGQIRLQFFLYVLCSIVLLFGVVLPLYPNLGKSFRVSIFETITALSTTGFSTVGYTDWNGLGWLILILLMLIGGGSGSTAGGIKQMRVYILYRALIWEVRRMLMPAAAVNEAHIWQGDQRQFLQNDQIKQISIFVFLYLMVFGIGSGIIAAYGYSLQESLFEYASAMGTVGLSVGVTAADAAPGLLWAEILGMFLGRLEFFTVFVGVVRLLRDTRPILA</sequence>
<dbReference type="RefSeq" id="WP_193917306.1">
    <property type="nucleotide sequence ID" value="NZ_JADEWL010000008.1"/>
</dbReference>
<accession>A0A8J7F1D9</accession>
<gene>
    <name evidence="10" type="ORF">IQ247_04015</name>
</gene>
<feature type="transmembrane region" description="Helical" evidence="9">
    <location>
        <begin position="243"/>
        <end position="264"/>
    </location>
</feature>
<evidence type="ECO:0000256" key="8">
    <source>
        <dbReference type="ARBA" id="ARBA00023136"/>
    </source>
</evidence>
<dbReference type="GO" id="GO:0005886">
    <property type="term" value="C:plasma membrane"/>
    <property type="evidence" value="ECO:0007669"/>
    <property type="project" value="UniProtKB-SubCell"/>
</dbReference>
<proteinExistence type="inferred from homology"/>
<organism evidence="10 11">
    <name type="scientific">Plectonema cf. radiosum LEGE 06105</name>
    <dbReference type="NCBI Taxonomy" id="945769"/>
    <lineage>
        <taxon>Bacteria</taxon>
        <taxon>Bacillati</taxon>
        <taxon>Cyanobacteriota</taxon>
        <taxon>Cyanophyceae</taxon>
        <taxon>Oscillatoriophycideae</taxon>
        <taxon>Oscillatoriales</taxon>
        <taxon>Microcoleaceae</taxon>
        <taxon>Plectonema</taxon>
    </lineage>
</organism>
<feature type="transmembrane region" description="Helical" evidence="9">
    <location>
        <begin position="189"/>
        <end position="211"/>
    </location>
</feature>
<evidence type="ECO:0000256" key="2">
    <source>
        <dbReference type="ARBA" id="ARBA00009137"/>
    </source>
</evidence>
<comment type="similarity">
    <text evidence="2">Belongs to the TrkH potassium transport family.</text>
</comment>
<evidence type="ECO:0000256" key="5">
    <source>
        <dbReference type="ARBA" id="ARBA00022692"/>
    </source>
</evidence>
<dbReference type="Proteomes" id="UP000620559">
    <property type="component" value="Unassembled WGS sequence"/>
</dbReference>
<evidence type="ECO:0000256" key="1">
    <source>
        <dbReference type="ARBA" id="ARBA00004651"/>
    </source>
</evidence>
<protein>
    <submittedName>
        <fullName evidence="10">TrkH family potassium uptake protein</fullName>
    </submittedName>
</protein>
<keyword evidence="7" id="KW-0406">Ion transport</keyword>
<dbReference type="AlphaFoldDB" id="A0A8J7F1D9"/>
<evidence type="ECO:0000313" key="10">
    <source>
        <dbReference type="EMBL" id="MBE9211893.1"/>
    </source>
</evidence>
<dbReference type="InterPro" id="IPR003445">
    <property type="entry name" value="Cat_transpt"/>
</dbReference>
<feature type="transmembrane region" description="Helical" evidence="9">
    <location>
        <begin position="462"/>
        <end position="483"/>
    </location>
</feature>
<feature type="transmembrane region" description="Helical" evidence="9">
    <location>
        <begin position="276"/>
        <end position="299"/>
    </location>
</feature>
<evidence type="ECO:0000256" key="7">
    <source>
        <dbReference type="ARBA" id="ARBA00023065"/>
    </source>
</evidence>
<keyword evidence="3" id="KW-0813">Transport</keyword>
<evidence type="ECO:0000256" key="6">
    <source>
        <dbReference type="ARBA" id="ARBA00022989"/>
    </source>
</evidence>
<feature type="transmembrane region" description="Helical" evidence="9">
    <location>
        <begin position="403"/>
        <end position="426"/>
    </location>
</feature>
<keyword evidence="11" id="KW-1185">Reference proteome</keyword>
<comment type="subcellular location">
    <subcellularLocation>
        <location evidence="1">Cell membrane</location>
        <topology evidence="1">Multi-pass membrane protein</topology>
    </subcellularLocation>
</comment>
<dbReference type="EMBL" id="JADEWL010000008">
    <property type="protein sequence ID" value="MBE9211893.1"/>
    <property type="molecule type" value="Genomic_DNA"/>
</dbReference>
<dbReference type="GO" id="GO:0030001">
    <property type="term" value="P:metal ion transport"/>
    <property type="evidence" value="ECO:0007669"/>
    <property type="project" value="UniProtKB-ARBA"/>
</dbReference>
<comment type="caution">
    <text evidence="10">The sequence shown here is derived from an EMBL/GenBank/DDBJ whole genome shotgun (WGS) entry which is preliminary data.</text>
</comment>
<feature type="transmembrane region" description="Helical" evidence="9">
    <location>
        <begin position="81"/>
        <end position="102"/>
    </location>
</feature>
<evidence type="ECO:0000256" key="9">
    <source>
        <dbReference type="SAM" id="Phobius"/>
    </source>
</evidence>
<dbReference type="Pfam" id="PF02386">
    <property type="entry name" value="TrkH"/>
    <property type="match status" value="1"/>
</dbReference>
<feature type="transmembrane region" description="Helical" evidence="9">
    <location>
        <begin position="333"/>
        <end position="355"/>
    </location>
</feature>
<keyword evidence="4" id="KW-1003">Cell membrane</keyword>
<dbReference type="PANTHER" id="PTHR32024:SF2">
    <property type="entry name" value="TRK SYSTEM POTASSIUM UPTAKE PROTEIN TRKG-RELATED"/>
    <property type="match status" value="1"/>
</dbReference>
<dbReference type="PANTHER" id="PTHR32024">
    <property type="entry name" value="TRK SYSTEM POTASSIUM UPTAKE PROTEIN TRKG-RELATED"/>
    <property type="match status" value="1"/>
</dbReference>
<feature type="transmembrane region" description="Helical" evidence="9">
    <location>
        <begin position="46"/>
        <end position="69"/>
    </location>
</feature>
<feature type="transmembrane region" description="Helical" evidence="9">
    <location>
        <begin position="12"/>
        <end position="40"/>
    </location>
</feature>
<name>A0A8J7F1D9_9CYAN</name>
<keyword evidence="5 9" id="KW-0812">Transmembrane</keyword>
<dbReference type="GO" id="GO:0008324">
    <property type="term" value="F:monoatomic cation transmembrane transporter activity"/>
    <property type="evidence" value="ECO:0007669"/>
    <property type="project" value="InterPro"/>
</dbReference>
<keyword evidence="8 9" id="KW-0472">Membrane</keyword>
<keyword evidence="6 9" id="KW-1133">Transmembrane helix</keyword>
<reference evidence="10" key="1">
    <citation type="submission" date="2020-10" db="EMBL/GenBank/DDBJ databases">
        <authorList>
            <person name="Castelo-Branco R."/>
            <person name="Eusebio N."/>
            <person name="Adriana R."/>
            <person name="Vieira A."/>
            <person name="Brugerolle De Fraissinette N."/>
            <person name="Rezende De Castro R."/>
            <person name="Schneider M.P."/>
            <person name="Vasconcelos V."/>
            <person name="Leao P.N."/>
        </authorList>
    </citation>
    <scope>NUCLEOTIDE SEQUENCE</scope>
    <source>
        <strain evidence="10">LEGE 06105</strain>
    </source>
</reference>
<evidence type="ECO:0000256" key="4">
    <source>
        <dbReference type="ARBA" id="ARBA00022475"/>
    </source>
</evidence>
<evidence type="ECO:0000256" key="3">
    <source>
        <dbReference type="ARBA" id="ARBA00022448"/>
    </source>
</evidence>